<dbReference type="Proteomes" id="UP000276133">
    <property type="component" value="Unassembled WGS sequence"/>
</dbReference>
<keyword evidence="2" id="KW-1185">Reference proteome</keyword>
<protein>
    <submittedName>
        <fullName evidence="1">Uncharacterized protein</fullName>
    </submittedName>
</protein>
<sequence length="59" mass="7076">MKPLIDQNLNHLRLILQQFFLLHLKNHHFQSQLNSFNRNCSILKHFAPNLKIGKDKKNK</sequence>
<proteinExistence type="predicted"/>
<evidence type="ECO:0000313" key="1">
    <source>
        <dbReference type="EMBL" id="RNA20417.1"/>
    </source>
</evidence>
<reference evidence="1 2" key="1">
    <citation type="journal article" date="2018" name="Sci. Rep.">
        <title>Genomic signatures of local adaptation to the degree of environmental predictability in rotifers.</title>
        <authorList>
            <person name="Franch-Gras L."/>
            <person name="Hahn C."/>
            <person name="Garcia-Roger E.M."/>
            <person name="Carmona M.J."/>
            <person name="Serra M."/>
            <person name="Gomez A."/>
        </authorList>
    </citation>
    <scope>NUCLEOTIDE SEQUENCE [LARGE SCALE GENOMIC DNA]</scope>
    <source>
        <strain evidence="1">HYR1</strain>
    </source>
</reference>
<name>A0A3M7RA61_BRAPC</name>
<dbReference type="EMBL" id="REGN01003860">
    <property type="protein sequence ID" value="RNA20417.1"/>
    <property type="molecule type" value="Genomic_DNA"/>
</dbReference>
<accession>A0A3M7RA61</accession>
<organism evidence="1 2">
    <name type="scientific">Brachionus plicatilis</name>
    <name type="common">Marine rotifer</name>
    <name type="synonym">Brachionus muelleri</name>
    <dbReference type="NCBI Taxonomy" id="10195"/>
    <lineage>
        <taxon>Eukaryota</taxon>
        <taxon>Metazoa</taxon>
        <taxon>Spiralia</taxon>
        <taxon>Gnathifera</taxon>
        <taxon>Rotifera</taxon>
        <taxon>Eurotatoria</taxon>
        <taxon>Monogononta</taxon>
        <taxon>Pseudotrocha</taxon>
        <taxon>Ploima</taxon>
        <taxon>Brachionidae</taxon>
        <taxon>Brachionus</taxon>
    </lineage>
</organism>
<comment type="caution">
    <text evidence="1">The sequence shown here is derived from an EMBL/GenBank/DDBJ whole genome shotgun (WGS) entry which is preliminary data.</text>
</comment>
<gene>
    <name evidence="1" type="ORF">BpHYR1_037770</name>
</gene>
<dbReference type="AlphaFoldDB" id="A0A3M7RA61"/>
<evidence type="ECO:0000313" key="2">
    <source>
        <dbReference type="Proteomes" id="UP000276133"/>
    </source>
</evidence>